<feature type="region of interest" description="Disordered" evidence="1">
    <location>
        <begin position="283"/>
        <end position="309"/>
    </location>
</feature>
<dbReference type="Proteomes" id="UP000450000">
    <property type="component" value="Unassembled WGS sequence"/>
</dbReference>
<gene>
    <name evidence="2" type="ORF">F7Q99_29725</name>
</gene>
<evidence type="ECO:0008006" key="4">
    <source>
        <dbReference type="Google" id="ProtNLM"/>
    </source>
</evidence>
<keyword evidence="3" id="KW-1185">Reference proteome</keyword>
<evidence type="ECO:0000256" key="1">
    <source>
        <dbReference type="SAM" id="MobiDB-lite"/>
    </source>
</evidence>
<comment type="caution">
    <text evidence="2">The sequence shown here is derived from an EMBL/GenBank/DDBJ whole genome shotgun (WGS) entry which is preliminary data.</text>
</comment>
<reference evidence="2 3" key="1">
    <citation type="submission" date="2019-09" db="EMBL/GenBank/DDBJ databases">
        <title>Genome Sequences of Streptomyces kaniharaensis ATCC 21070.</title>
        <authorList>
            <person name="Zhu W."/>
            <person name="De Crecy-Lagard V."/>
            <person name="Richards N.G."/>
        </authorList>
    </citation>
    <scope>NUCLEOTIDE SEQUENCE [LARGE SCALE GENOMIC DNA]</scope>
    <source>
        <strain evidence="2 3">SF-557</strain>
    </source>
</reference>
<dbReference type="RefSeq" id="WP_326847320.1">
    <property type="nucleotide sequence ID" value="NZ_WBOF01000002.1"/>
</dbReference>
<dbReference type="EMBL" id="WBOF01000002">
    <property type="protein sequence ID" value="MQS16283.1"/>
    <property type="molecule type" value="Genomic_DNA"/>
</dbReference>
<dbReference type="SUPFAM" id="SSF69304">
    <property type="entry name" value="Tricorn protease N-terminal domain"/>
    <property type="match status" value="1"/>
</dbReference>
<sequence length="309" mass="32965">MKSRILIALVSTVLLAAVAVGYTLSRGDAPTGDHGVVTLTGPGLLIRDTVTGTLAVQRPDGSRVHSDLRCARVYAAAGTGVCLQEQPGAYQLTILDRDLKQLSNTPLNGTPNRARVSPSGRMVSLTVFVAGDSYNGSQFSTRSGIMDTRTGTIVGTLESFTVDGQNAPADANFWGVTFTQDDNVFYLTMSAGGHRSLMRGDFARRDLYPLKDNVECPSLSPDGSRIAFKKMLPDHTWRLTVLRLDDLAETSLAETRSIDDQAAWLDNATIAYGLPASPGKDSDVWSVPADGTGSPHLLARNAESPAPLD</sequence>
<name>A0A6N7L396_9ACTN</name>
<proteinExistence type="predicted"/>
<organism evidence="2 3">
    <name type="scientific">Streptomyces kaniharaensis</name>
    <dbReference type="NCBI Taxonomy" id="212423"/>
    <lineage>
        <taxon>Bacteria</taxon>
        <taxon>Bacillati</taxon>
        <taxon>Actinomycetota</taxon>
        <taxon>Actinomycetes</taxon>
        <taxon>Kitasatosporales</taxon>
        <taxon>Streptomycetaceae</taxon>
        <taxon>Streptomyces</taxon>
    </lineage>
</organism>
<evidence type="ECO:0000313" key="2">
    <source>
        <dbReference type="EMBL" id="MQS16283.1"/>
    </source>
</evidence>
<protein>
    <recommendedName>
        <fullName evidence="4">TolB-like translocation protein</fullName>
    </recommendedName>
</protein>
<dbReference type="AlphaFoldDB" id="A0A6N7L396"/>
<evidence type="ECO:0000313" key="3">
    <source>
        <dbReference type="Proteomes" id="UP000450000"/>
    </source>
</evidence>
<dbReference type="InterPro" id="IPR011042">
    <property type="entry name" value="6-blade_b-propeller_TolB-like"/>
</dbReference>
<dbReference type="Gene3D" id="2.120.10.30">
    <property type="entry name" value="TolB, C-terminal domain"/>
    <property type="match status" value="1"/>
</dbReference>
<accession>A0A6N7L396</accession>